<evidence type="ECO:0008006" key="3">
    <source>
        <dbReference type="Google" id="ProtNLM"/>
    </source>
</evidence>
<reference evidence="1 2" key="1">
    <citation type="submission" date="2024-03" db="EMBL/GenBank/DDBJ databases">
        <title>Community enrichment and isolation of bacterial strains for fucoidan degradation.</title>
        <authorList>
            <person name="Sichert A."/>
        </authorList>
    </citation>
    <scope>NUCLEOTIDE SEQUENCE [LARGE SCALE GENOMIC DNA]</scope>
    <source>
        <strain evidence="1 2">AS76</strain>
    </source>
</reference>
<evidence type="ECO:0000313" key="2">
    <source>
        <dbReference type="Proteomes" id="UP001449225"/>
    </source>
</evidence>
<evidence type="ECO:0000313" key="1">
    <source>
        <dbReference type="EMBL" id="MEM5537082.1"/>
    </source>
</evidence>
<dbReference type="EMBL" id="JBBMRA010000011">
    <property type="protein sequence ID" value="MEM5537082.1"/>
    <property type="molecule type" value="Genomic_DNA"/>
</dbReference>
<keyword evidence="2" id="KW-1185">Reference proteome</keyword>
<dbReference type="RefSeq" id="WP_342854621.1">
    <property type="nucleotide sequence ID" value="NZ_JBBMRA010000011.1"/>
</dbReference>
<organism evidence="1 2">
    <name type="scientific">Neptuniibacter pectenicola</name>
    <dbReference type="NCBI Taxonomy" id="1806669"/>
    <lineage>
        <taxon>Bacteria</taxon>
        <taxon>Pseudomonadati</taxon>
        <taxon>Pseudomonadota</taxon>
        <taxon>Gammaproteobacteria</taxon>
        <taxon>Oceanospirillales</taxon>
        <taxon>Oceanospirillaceae</taxon>
        <taxon>Neptuniibacter</taxon>
    </lineage>
</organism>
<name>A0ABU9TTT1_9GAMM</name>
<gene>
    <name evidence="1" type="ORF">WNY58_11835</name>
</gene>
<accession>A0ABU9TTT1</accession>
<protein>
    <recommendedName>
        <fullName evidence="3">Nucleotidyltransferase family protein</fullName>
    </recommendedName>
</protein>
<dbReference type="Proteomes" id="UP001449225">
    <property type="component" value="Unassembled WGS sequence"/>
</dbReference>
<comment type="caution">
    <text evidence="1">The sequence shown here is derived from an EMBL/GenBank/DDBJ whole genome shotgun (WGS) entry which is preliminary data.</text>
</comment>
<proteinExistence type="predicted"/>
<sequence>MTDQKLIHSEISARALAGLIASHLAAQGIDVTLVGGTCVSIYSNDFYQSDDLDFVDRSYTPSKKLKEVMAQIGFSPVSRYYEHPDSPFVIEFPAGPRSVGDDPIREWSTLATSMGTFTLITPQDCIKDRLSAYFYWNDRQALEQAVWVAKDQVNNYDLDEISQWVKREGEFEKYQNFIALLNDE</sequence>